<gene>
    <name evidence="8" type="ORF">EHS25_000640</name>
</gene>
<dbReference type="InterPro" id="IPR016007">
    <property type="entry name" value="Alpha_rhamnosid"/>
</dbReference>
<sequence length="890" mass="99059">MTTTATDSAQINSLHIDRVSFEHSVDGFGIGVASPRISWRFGGSAQNWLQQSYDIRIQRDNSVFEEFHVESAQSNLVPWPPAALQSRESAIVSVKANGADGVETGWHSSRVEASLLHRSDWRGEMISATEHAIDNPKRPFYVIQEFEVQEISVGPARLYVTAFGLYDIELNGQTVGTQVLKPGWTSYAHRLYFQTFDVTPLLKTGKNVIRGLVAEGWYSGRLGFLGGKRNLYGTEPALLAQLMIGEEVVVKTDSTWKWAPSEILTAEIYDGEVYDARVLGEQTSVWQSVKNLDFPAAKLSPDLAPIRRMEEVTAKALVTTPSGRLVVDFGQNLVGWVRINRGPRGTSLGHKLVFSHAEVLEHGELGTRPLRIAKCQDTIFCGTERTSLDGWEPRFTFHGFRYLQIDGWVGEFDLTAVTAIVIHTDMERTGWFTSSHPLINKLHQNVTWGMRGNFVGLPTDCPQRDERLGWTGDLQVFCKTANFLYDTHSMLQGWLQDLAAEQIVHNEPSLFVPNIMKRFRLEGGPKGPIALAVWGDVVVLSPWDLYEAFADKRILEQQYESMLAWLTKGIPRNAQGLWGQPNPAIVQLGDWLDPSAPPDFPGDGRTDPMLVANAYLVHVTRTMARICSTLGKENEAERFKSEYQRLAAAYADNYVSKAGRTVSDSQTALALSLRFNLLTESQRAVAASRLDELVRANVFKVGTGFAGTPLILDVLADNDKLHLAYRMLQEKQCPSWLYCVSMGATTVWERWDSMRPDGSINPGEMTSFNHYAFGAVAAFLHRTVGGISPIEPGWKRILIAPRPGGTLTSAEVKHLSPFGIVQCSWGIRDDQLVVEAIVPPNTTALVQVGDMTAEVGSGEHRFVVSYEPDARWPPKPIWYSMTIPLIDEIA</sequence>
<dbReference type="GO" id="GO:0005975">
    <property type="term" value="P:carbohydrate metabolic process"/>
    <property type="evidence" value="ECO:0007669"/>
    <property type="project" value="InterPro"/>
</dbReference>
<dbReference type="PANTHER" id="PTHR33307:SF6">
    <property type="entry name" value="ALPHA-RHAMNOSIDASE (EUROFUNG)-RELATED"/>
    <property type="match status" value="1"/>
</dbReference>
<evidence type="ECO:0000259" key="4">
    <source>
        <dbReference type="Pfam" id="PF05592"/>
    </source>
</evidence>
<dbReference type="Gene3D" id="2.60.420.10">
    <property type="entry name" value="Maltose phosphorylase, domain 3"/>
    <property type="match status" value="1"/>
</dbReference>
<dbReference type="InterPro" id="IPR035398">
    <property type="entry name" value="Bac_rhamnosid_C"/>
</dbReference>
<dbReference type="AlphaFoldDB" id="A0A427YWN2"/>
<dbReference type="InterPro" id="IPR012341">
    <property type="entry name" value="6hp_glycosidase-like_sf"/>
</dbReference>
<dbReference type="Pfam" id="PF17390">
    <property type="entry name" value="Bac_rhamnosid_C"/>
    <property type="match status" value="1"/>
</dbReference>
<dbReference type="GO" id="GO:0030596">
    <property type="term" value="F:alpha-L-rhamnosidase activity"/>
    <property type="evidence" value="ECO:0007669"/>
    <property type="project" value="UniProtKB-EC"/>
</dbReference>
<dbReference type="Gene3D" id="1.50.10.10">
    <property type="match status" value="1"/>
</dbReference>
<dbReference type="OrthoDB" id="10036721at2759"/>
<evidence type="ECO:0000256" key="3">
    <source>
        <dbReference type="ARBA" id="ARBA00022801"/>
    </source>
</evidence>
<protein>
    <recommendedName>
        <fullName evidence="2">alpha-L-rhamnosidase</fullName>
        <ecNumber evidence="2">3.2.1.40</ecNumber>
    </recommendedName>
</protein>
<name>A0A427YWN2_9TREE</name>
<feature type="domain" description="Bacterial alpha-L-rhamnosidase N-terminal" evidence="5">
    <location>
        <begin position="155"/>
        <end position="308"/>
    </location>
</feature>
<dbReference type="Gene3D" id="2.60.120.260">
    <property type="entry name" value="Galactose-binding domain-like"/>
    <property type="match status" value="2"/>
</dbReference>
<dbReference type="InterPro" id="IPR008902">
    <property type="entry name" value="Rhamnosid_concanavalin"/>
</dbReference>
<dbReference type="Proteomes" id="UP000279259">
    <property type="component" value="Unassembled WGS sequence"/>
</dbReference>
<keyword evidence="9" id="KW-1185">Reference proteome</keyword>
<dbReference type="InterPro" id="IPR008928">
    <property type="entry name" value="6-hairpin_glycosidase_sf"/>
</dbReference>
<feature type="domain" description="Alpha-L-rhamnosidase C-terminal" evidence="7">
    <location>
        <begin position="786"/>
        <end position="860"/>
    </location>
</feature>
<dbReference type="PANTHER" id="PTHR33307">
    <property type="entry name" value="ALPHA-RHAMNOSIDASE (EUROFUNG)"/>
    <property type="match status" value="1"/>
</dbReference>
<dbReference type="Gene3D" id="2.60.40.10">
    <property type="entry name" value="Immunoglobulins"/>
    <property type="match status" value="1"/>
</dbReference>
<dbReference type="InterPro" id="IPR035396">
    <property type="entry name" value="Bac_rhamnosid6H"/>
</dbReference>
<evidence type="ECO:0000259" key="5">
    <source>
        <dbReference type="Pfam" id="PF08531"/>
    </source>
</evidence>
<keyword evidence="3" id="KW-0378">Hydrolase</keyword>
<evidence type="ECO:0000259" key="7">
    <source>
        <dbReference type="Pfam" id="PF17390"/>
    </source>
</evidence>
<feature type="domain" description="Alpha-L-rhamnosidase concanavalin-like" evidence="4">
    <location>
        <begin position="319"/>
        <end position="423"/>
    </location>
</feature>
<dbReference type="Pfam" id="PF25788">
    <property type="entry name" value="Ig_Rha78A_N"/>
    <property type="match status" value="1"/>
</dbReference>
<dbReference type="EC" id="3.2.1.40" evidence="2"/>
<reference evidence="8 9" key="1">
    <citation type="submission" date="2018-11" db="EMBL/GenBank/DDBJ databases">
        <title>Genome sequence of Saitozyma podzolica DSM 27192.</title>
        <authorList>
            <person name="Aliyu H."/>
            <person name="Gorte O."/>
            <person name="Ochsenreither K."/>
        </authorList>
    </citation>
    <scope>NUCLEOTIDE SEQUENCE [LARGE SCALE GENOMIC DNA]</scope>
    <source>
        <strain evidence="8 9">DSM 27192</strain>
    </source>
</reference>
<evidence type="ECO:0000256" key="2">
    <source>
        <dbReference type="ARBA" id="ARBA00012652"/>
    </source>
</evidence>
<dbReference type="Pfam" id="PF05592">
    <property type="entry name" value="Bac_rhamnosid"/>
    <property type="match status" value="1"/>
</dbReference>
<evidence type="ECO:0000313" key="9">
    <source>
        <dbReference type="Proteomes" id="UP000279259"/>
    </source>
</evidence>
<proteinExistence type="predicted"/>
<evidence type="ECO:0000313" key="8">
    <source>
        <dbReference type="EMBL" id="RSH95548.1"/>
    </source>
</evidence>
<dbReference type="SUPFAM" id="SSF48208">
    <property type="entry name" value="Six-hairpin glycosidases"/>
    <property type="match status" value="1"/>
</dbReference>
<feature type="domain" description="Alpha-L-rhamnosidase six-hairpin glycosidase" evidence="6">
    <location>
        <begin position="427"/>
        <end position="784"/>
    </location>
</feature>
<accession>A0A427YWN2</accession>
<dbReference type="InterPro" id="IPR013783">
    <property type="entry name" value="Ig-like_fold"/>
</dbReference>
<dbReference type="InterPro" id="IPR013737">
    <property type="entry name" value="Bac_rhamnosid_N"/>
</dbReference>
<comment type="caution">
    <text evidence="8">The sequence shown here is derived from an EMBL/GenBank/DDBJ whole genome shotgun (WGS) entry which is preliminary data.</text>
</comment>
<evidence type="ECO:0000259" key="6">
    <source>
        <dbReference type="Pfam" id="PF17389"/>
    </source>
</evidence>
<comment type="catalytic activity">
    <reaction evidence="1">
        <text>Hydrolysis of terminal non-reducing alpha-L-rhamnose residues in alpha-L-rhamnosides.</text>
        <dbReference type="EC" id="3.2.1.40"/>
    </reaction>
</comment>
<evidence type="ECO:0000256" key="1">
    <source>
        <dbReference type="ARBA" id="ARBA00001445"/>
    </source>
</evidence>
<dbReference type="Pfam" id="PF17389">
    <property type="entry name" value="Bac_rhamnosid6H"/>
    <property type="match status" value="1"/>
</dbReference>
<organism evidence="8 9">
    <name type="scientific">Saitozyma podzolica</name>
    <dbReference type="NCBI Taxonomy" id="1890683"/>
    <lineage>
        <taxon>Eukaryota</taxon>
        <taxon>Fungi</taxon>
        <taxon>Dikarya</taxon>
        <taxon>Basidiomycota</taxon>
        <taxon>Agaricomycotina</taxon>
        <taxon>Tremellomycetes</taxon>
        <taxon>Tremellales</taxon>
        <taxon>Trimorphomycetaceae</taxon>
        <taxon>Saitozyma</taxon>
    </lineage>
</organism>
<dbReference type="PIRSF" id="PIRSF010631">
    <property type="entry name" value="A-rhamnsds"/>
    <property type="match status" value="1"/>
</dbReference>
<dbReference type="Pfam" id="PF08531">
    <property type="entry name" value="Bac_rhamnosid_N"/>
    <property type="match status" value="1"/>
</dbReference>
<dbReference type="EMBL" id="RSCD01000001">
    <property type="protein sequence ID" value="RSH95548.1"/>
    <property type="molecule type" value="Genomic_DNA"/>
</dbReference>